<proteinExistence type="predicted"/>
<accession>A0A3Q9IX34</accession>
<reference evidence="1 2" key="1">
    <citation type="submission" date="2018-08" db="EMBL/GenBank/DDBJ databases">
        <title>Microbacterium lemovicicum sp. nov., a bacterium isolated from a natural uranium-rich soil.</title>
        <authorList>
            <person name="ORTET P."/>
        </authorList>
    </citation>
    <scope>NUCLEOTIDE SEQUENCE [LARGE SCALE GENOMIC DNA]</scope>
    <source>
        <strain evidence="1 2">Viu22</strain>
    </source>
</reference>
<sequence>MTISRMIYVDDSGSVDQGLIVYGWLEVSPERWRYALRTILELRKELYRDHKVPPATELHATKFVNGRNRIATTAGDGPAEWKTLGRAVAEQCLQVLADSPDIKVGAVWRGTNATGRAYYEERGEVYRELINGWNDDHRADDSYVFVSMDGNGSDPTYFDAHRSLPLDTRHIIEDPMMHDSGRSQWVQMADLVAYTAYAHLNRHQGNRFGWSWYEDYLRPKDVNGGPKRL</sequence>
<dbReference type="InterPro" id="IPR024524">
    <property type="entry name" value="DUF3800"/>
</dbReference>
<name>A0A3Q9IX34_9MICO</name>
<dbReference type="OrthoDB" id="4763494at2"/>
<keyword evidence="2" id="KW-1185">Reference proteome</keyword>
<dbReference type="RefSeq" id="WP_127094979.1">
    <property type="nucleotide sequence ID" value="NZ_CP031423.1"/>
</dbReference>
<dbReference type="Pfam" id="PF12686">
    <property type="entry name" value="DUF3800"/>
    <property type="match status" value="1"/>
</dbReference>
<evidence type="ECO:0000313" key="2">
    <source>
        <dbReference type="Proteomes" id="UP000276888"/>
    </source>
</evidence>
<dbReference type="EMBL" id="CP031423">
    <property type="protein sequence ID" value="AZS36262.1"/>
    <property type="molecule type" value="Genomic_DNA"/>
</dbReference>
<evidence type="ECO:0008006" key="3">
    <source>
        <dbReference type="Google" id="ProtNLM"/>
    </source>
</evidence>
<dbReference type="KEGG" id="mlv:CVS47_00863"/>
<evidence type="ECO:0000313" key="1">
    <source>
        <dbReference type="EMBL" id="AZS36262.1"/>
    </source>
</evidence>
<protein>
    <recommendedName>
        <fullName evidence="3">DUF3800 domain-containing protein</fullName>
    </recommendedName>
</protein>
<organism evidence="1 2">
    <name type="scientific">Microbacterium lemovicicum</name>
    <dbReference type="NCBI Taxonomy" id="1072463"/>
    <lineage>
        <taxon>Bacteria</taxon>
        <taxon>Bacillati</taxon>
        <taxon>Actinomycetota</taxon>
        <taxon>Actinomycetes</taxon>
        <taxon>Micrococcales</taxon>
        <taxon>Microbacteriaceae</taxon>
        <taxon>Microbacterium</taxon>
    </lineage>
</organism>
<gene>
    <name evidence="1" type="ORF">CVS47_00863</name>
</gene>
<dbReference type="AlphaFoldDB" id="A0A3Q9IX34"/>
<dbReference type="Proteomes" id="UP000276888">
    <property type="component" value="Chromosome"/>
</dbReference>